<dbReference type="PROSITE" id="PS01057">
    <property type="entry name" value="SAICAR_SYNTHETASE_1"/>
    <property type="match status" value="1"/>
</dbReference>
<dbReference type="PANTHER" id="PTHR43599">
    <property type="entry name" value="MULTIFUNCTIONAL PROTEIN ADE2"/>
    <property type="match status" value="1"/>
</dbReference>
<keyword evidence="8 11" id="KW-0067">ATP-binding</keyword>
<evidence type="ECO:0000256" key="10">
    <source>
        <dbReference type="ARBA" id="ARBA00048475"/>
    </source>
</evidence>
<sequence length="245" mass="27776">MSVYPQLYEGKAKILYATDDPEVLLADFKDDATAFNAQKRGSIIDKGKINCSISSQLFQQLETHGIKTHYIDTPQPHQMRVKAVKIVPIEVVIRNIAAGSLSVQTGLPVGTVLKQPLVEFYYKNDQLGDPLLTRDRLFLLELATPEQVDTIHNLALQVNEFLRGFWQQCGITLVDFKLEFGLDSQQQILLADEISPDTCRLWDTAEADPNLRVMDKDRFRRDLGNVENAYQEVLQRVLQAVESKT</sequence>
<dbReference type="GO" id="GO:0005524">
    <property type="term" value="F:ATP binding"/>
    <property type="evidence" value="ECO:0007669"/>
    <property type="project" value="UniProtKB-KW"/>
</dbReference>
<name>A0A166JA24_NODSP</name>
<comment type="catalytic activity">
    <reaction evidence="10 11">
        <text>5-amino-1-(5-phospho-D-ribosyl)imidazole-4-carboxylate + L-aspartate + ATP = (2S)-2-[5-amino-1-(5-phospho-beta-D-ribosyl)imidazole-4-carboxamido]succinate + ADP + phosphate + 2 H(+)</text>
        <dbReference type="Rhea" id="RHEA:22628"/>
        <dbReference type="ChEBI" id="CHEBI:15378"/>
        <dbReference type="ChEBI" id="CHEBI:29991"/>
        <dbReference type="ChEBI" id="CHEBI:30616"/>
        <dbReference type="ChEBI" id="CHEBI:43474"/>
        <dbReference type="ChEBI" id="CHEBI:58443"/>
        <dbReference type="ChEBI" id="CHEBI:77657"/>
        <dbReference type="ChEBI" id="CHEBI:456216"/>
        <dbReference type="EC" id="6.3.2.6"/>
    </reaction>
</comment>
<gene>
    <name evidence="11" type="primary">purC</name>
    <name evidence="13" type="ORF">A2T98_12820</name>
</gene>
<keyword evidence="6 11" id="KW-0547">Nucleotide-binding</keyword>
<evidence type="ECO:0000313" key="13">
    <source>
        <dbReference type="EMBL" id="KZL49429.1"/>
    </source>
</evidence>
<evidence type="ECO:0000313" key="14">
    <source>
        <dbReference type="Proteomes" id="UP000076555"/>
    </source>
</evidence>
<evidence type="ECO:0000256" key="6">
    <source>
        <dbReference type="ARBA" id="ARBA00022741"/>
    </source>
</evidence>
<dbReference type="HAMAP" id="MF_00137">
    <property type="entry name" value="SAICAR_synth"/>
    <property type="match status" value="1"/>
</dbReference>
<dbReference type="EMBL" id="LWAJ01000171">
    <property type="protein sequence ID" value="KZL49429.1"/>
    <property type="molecule type" value="Genomic_DNA"/>
</dbReference>
<comment type="caution">
    <text evidence="13">The sequence shown here is derived from an EMBL/GenBank/DDBJ whole genome shotgun (WGS) entry which is preliminary data.</text>
</comment>
<evidence type="ECO:0000259" key="12">
    <source>
        <dbReference type="Pfam" id="PF01259"/>
    </source>
</evidence>
<dbReference type="InterPro" id="IPR033934">
    <property type="entry name" value="SAICAR_synt_PurC"/>
</dbReference>
<dbReference type="RefSeq" id="WP_063873102.1">
    <property type="nucleotide sequence ID" value="NZ_CAWMRI010000171.1"/>
</dbReference>
<comment type="similarity">
    <text evidence="2 11">Belongs to the SAICAR synthetase family.</text>
</comment>
<evidence type="ECO:0000256" key="11">
    <source>
        <dbReference type="HAMAP-Rule" id="MF_00137"/>
    </source>
</evidence>
<evidence type="ECO:0000256" key="5">
    <source>
        <dbReference type="ARBA" id="ARBA00022598"/>
    </source>
</evidence>
<dbReference type="GO" id="GO:0006189">
    <property type="term" value="P:'de novo' IMP biosynthetic process"/>
    <property type="evidence" value="ECO:0007669"/>
    <property type="project" value="UniProtKB-UniRule"/>
</dbReference>
<dbReference type="InterPro" id="IPR018236">
    <property type="entry name" value="SAICAR_synthetase_CS"/>
</dbReference>
<keyword evidence="5 11" id="KW-0436">Ligase</keyword>
<evidence type="ECO:0000256" key="4">
    <source>
        <dbReference type="ARBA" id="ARBA00016460"/>
    </source>
</evidence>
<dbReference type="NCBIfam" id="TIGR00081">
    <property type="entry name" value="purC"/>
    <property type="match status" value="1"/>
</dbReference>
<accession>A0A166JA24</accession>
<dbReference type="InterPro" id="IPR028923">
    <property type="entry name" value="SAICAR_synt/ADE2_N"/>
</dbReference>
<proteinExistence type="inferred from homology"/>
<feature type="domain" description="SAICAR synthetase/ADE2 N-terminal" evidence="12">
    <location>
        <begin position="6"/>
        <end position="236"/>
    </location>
</feature>
<evidence type="ECO:0000256" key="9">
    <source>
        <dbReference type="ARBA" id="ARBA00030409"/>
    </source>
</evidence>
<dbReference type="OrthoDB" id="9801549at2"/>
<evidence type="ECO:0000256" key="1">
    <source>
        <dbReference type="ARBA" id="ARBA00004672"/>
    </source>
</evidence>
<evidence type="ECO:0000256" key="3">
    <source>
        <dbReference type="ARBA" id="ARBA00012217"/>
    </source>
</evidence>
<comment type="pathway">
    <text evidence="1 11">Purine metabolism; IMP biosynthesis via de novo pathway; 5-amino-1-(5-phospho-D-ribosyl)imidazole-4-carboxamide from 5-amino-1-(5-phospho-D-ribosyl)imidazole-4-carboxylate: step 1/2.</text>
</comment>
<dbReference type="AlphaFoldDB" id="A0A166JA24"/>
<dbReference type="Gene3D" id="3.30.470.20">
    <property type="entry name" value="ATP-grasp fold, B domain"/>
    <property type="match status" value="1"/>
</dbReference>
<protein>
    <recommendedName>
        <fullName evidence="4 11">Phosphoribosylaminoimidazole-succinocarboxamide synthase</fullName>
        <ecNumber evidence="3 11">6.3.2.6</ecNumber>
    </recommendedName>
    <alternativeName>
        <fullName evidence="9 11">SAICAR synthetase</fullName>
    </alternativeName>
</protein>
<dbReference type="Proteomes" id="UP000076555">
    <property type="component" value="Unassembled WGS sequence"/>
</dbReference>
<dbReference type="UniPathway" id="UPA00074">
    <property type="reaction ID" value="UER00131"/>
</dbReference>
<dbReference type="SUPFAM" id="SSF56104">
    <property type="entry name" value="SAICAR synthase-like"/>
    <property type="match status" value="1"/>
</dbReference>
<dbReference type="PANTHER" id="PTHR43599:SF3">
    <property type="entry name" value="SI:DKEY-6E2.2"/>
    <property type="match status" value="1"/>
</dbReference>
<organism evidence="13 14">
    <name type="scientific">Nodularia spumigena CENA596</name>
    <dbReference type="NCBI Taxonomy" id="1819295"/>
    <lineage>
        <taxon>Bacteria</taxon>
        <taxon>Bacillati</taxon>
        <taxon>Cyanobacteriota</taxon>
        <taxon>Cyanophyceae</taxon>
        <taxon>Nostocales</taxon>
        <taxon>Nodulariaceae</taxon>
        <taxon>Nodularia</taxon>
    </lineage>
</organism>
<dbReference type="InterPro" id="IPR050089">
    <property type="entry name" value="SAICAR_synthetase"/>
</dbReference>
<dbReference type="GO" id="GO:0004639">
    <property type="term" value="F:phosphoribosylaminoimidazolesuccinocarboxamide synthase activity"/>
    <property type="evidence" value="ECO:0007669"/>
    <property type="project" value="UniProtKB-UniRule"/>
</dbReference>
<dbReference type="Pfam" id="PF01259">
    <property type="entry name" value="SAICAR_synt"/>
    <property type="match status" value="1"/>
</dbReference>
<keyword evidence="7 11" id="KW-0658">Purine biosynthesis</keyword>
<evidence type="ECO:0000256" key="7">
    <source>
        <dbReference type="ARBA" id="ARBA00022755"/>
    </source>
</evidence>
<dbReference type="PROSITE" id="PS01058">
    <property type="entry name" value="SAICAR_SYNTHETASE_2"/>
    <property type="match status" value="1"/>
</dbReference>
<dbReference type="CDD" id="cd01415">
    <property type="entry name" value="SAICAR_synt_PurC"/>
    <property type="match status" value="1"/>
</dbReference>
<dbReference type="Gene3D" id="3.30.200.20">
    <property type="entry name" value="Phosphorylase Kinase, domain 1"/>
    <property type="match status" value="1"/>
</dbReference>
<dbReference type="EC" id="6.3.2.6" evidence="3 11"/>
<dbReference type="InterPro" id="IPR001636">
    <property type="entry name" value="SAICAR_synth"/>
</dbReference>
<reference evidence="13 14" key="1">
    <citation type="submission" date="2016-04" db="EMBL/GenBank/DDBJ databases">
        <title>Draft Genome Assembly of the Bloom-forming Cyanobacterium Nodularia spumigena Strain CENA596 in Shrimp Production Ponds.</title>
        <authorList>
            <person name="Popin R.V."/>
            <person name="Rigonato J."/>
            <person name="Abreu V.A."/>
            <person name="Andreote A.P."/>
            <person name="Silveira S.B."/>
            <person name="Odebrecht C."/>
            <person name="Fiore M.F."/>
        </authorList>
    </citation>
    <scope>NUCLEOTIDE SEQUENCE [LARGE SCALE GENOMIC DNA]</scope>
    <source>
        <strain evidence="13 14">CENA596</strain>
    </source>
</reference>
<evidence type="ECO:0000256" key="8">
    <source>
        <dbReference type="ARBA" id="ARBA00022840"/>
    </source>
</evidence>
<dbReference type="FunFam" id="3.30.470.20:FF:000006">
    <property type="entry name" value="Phosphoribosylaminoimidazole-succinocarboxamide synthase"/>
    <property type="match status" value="1"/>
</dbReference>
<evidence type="ECO:0000256" key="2">
    <source>
        <dbReference type="ARBA" id="ARBA00010190"/>
    </source>
</evidence>
<dbReference type="GO" id="GO:0009236">
    <property type="term" value="P:cobalamin biosynthetic process"/>
    <property type="evidence" value="ECO:0007669"/>
    <property type="project" value="InterPro"/>
</dbReference>